<comment type="caution">
    <text evidence="2">The sequence shown here is derived from an EMBL/GenBank/DDBJ whole genome shotgun (WGS) entry which is preliminary data.</text>
</comment>
<accession>A0A9N9LQJ9</accession>
<dbReference type="Proteomes" id="UP000701801">
    <property type="component" value="Unassembled WGS sequence"/>
</dbReference>
<evidence type="ECO:0000313" key="3">
    <source>
        <dbReference type="Proteomes" id="UP000701801"/>
    </source>
</evidence>
<dbReference type="OrthoDB" id="10271891at2759"/>
<protein>
    <submittedName>
        <fullName evidence="2">Uncharacterized protein</fullName>
    </submittedName>
</protein>
<dbReference type="EMBL" id="CAJVRM010000190">
    <property type="protein sequence ID" value="CAG8976777.1"/>
    <property type="molecule type" value="Genomic_DNA"/>
</dbReference>
<keyword evidence="3" id="KW-1185">Reference proteome</keyword>
<organism evidence="2 3">
    <name type="scientific">Hymenoscyphus albidus</name>
    <dbReference type="NCBI Taxonomy" id="595503"/>
    <lineage>
        <taxon>Eukaryota</taxon>
        <taxon>Fungi</taxon>
        <taxon>Dikarya</taxon>
        <taxon>Ascomycota</taxon>
        <taxon>Pezizomycotina</taxon>
        <taxon>Leotiomycetes</taxon>
        <taxon>Helotiales</taxon>
        <taxon>Helotiaceae</taxon>
        <taxon>Hymenoscyphus</taxon>
    </lineage>
</organism>
<reference evidence="2" key="1">
    <citation type="submission" date="2021-07" db="EMBL/GenBank/DDBJ databases">
        <authorList>
            <person name="Durling M."/>
        </authorList>
    </citation>
    <scope>NUCLEOTIDE SEQUENCE</scope>
</reference>
<feature type="region of interest" description="Disordered" evidence="1">
    <location>
        <begin position="195"/>
        <end position="215"/>
    </location>
</feature>
<proteinExistence type="predicted"/>
<gene>
    <name evidence="2" type="ORF">HYALB_00008435</name>
</gene>
<sequence length="265" mass="30322">MIPRLPIELRNKIYIYSIANTPVSPFSHRCHCHKGGPLGKHERIQHTPHFDAWSSKELSLLLVNKQTNKEVLDLTSSTPNIAWPLFKNESESMTLPIHYQKSGCEAWYDLTIDCQNKESSRGPTTIEQLVEYISEFKILTNLEIVLHIPPSVAWEVPEDHQLSRLLPLLDIPGIQTRVRIEVQVDCEELDSRFGELEEESDGVDDGGSHPAQSTHTRQIMGRWIRAWEDCQEDANRSVSRKDLSSANLVEFRNFQKQIVVVTVFG</sequence>
<evidence type="ECO:0000256" key="1">
    <source>
        <dbReference type="SAM" id="MobiDB-lite"/>
    </source>
</evidence>
<dbReference type="AlphaFoldDB" id="A0A9N9LQJ9"/>
<name>A0A9N9LQJ9_9HELO</name>
<evidence type="ECO:0000313" key="2">
    <source>
        <dbReference type="EMBL" id="CAG8976777.1"/>
    </source>
</evidence>